<accession>A0A2K9NTW4</accession>
<dbReference type="GO" id="GO:0051539">
    <property type="term" value="F:4 iron, 4 sulfur cluster binding"/>
    <property type="evidence" value="ECO:0007669"/>
    <property type="project" value="TreeGrafter"/>
</dbReference>
<dbReference type="InterPro" id="IPR058240">
    <property type="entry name" value="rSAM_sf"/>
</dbReference>
<reference evidence="1 2" key="1">
    <citation type="submission" date="2018-01" db="EMBL/GenBank/DDBJ databases">
        <title>Complete genome sequence of Bacteriovorax stolpii DSM12778.</title>
        <authorList>
            <person name="Tang B."/>
            <person name="Chang J."/>
        </authorList>
    </citation>
    <scope>NUCLEOTIDE SEQUENCE [LARGE SCALE GENOMIC DNA]</scope>
    <source>
        <strain evidence="1 2">DSM 12778</strain>
    </source>
</reference>
<sequence>MMFEKIFIEEHLKSHPKVQEIQTRFPGSEFKFIKKVEDVFGRVKKPYLQKRTNLNLFIGEKKGQLVKPAPPAYGLSGEPHYYFVHAYNCIYECNYCYLQGYFQSPDIVIFLNHQEIGDEIKRLAEEHEKNHPGEKIWFHAGEYSDSLALTHLTGELPHYFNLFKNLPNAYLELRTKSVNIKELIKLEPSANIVVSFSLAPEHRAKMNDLKTPGLKARLQAIGDLHERGFPIGIHFDPIIYDDKLVESYTDLIHQLSLALPPEAIRYISIGVVRFTKNVYHQVLKNYPDSDFLIDDFVKSFDNKIRYNRPTRMWILGKVKSLLVEAGVPVEKIYECMEDE</sequence>
<dbReference type="GO" id="GO:0042601">
    <property type="term" value="C:endospore-forming forespore"/>
    <property type="evidence" value="ECO:0007669"/>
    <property type="project" value="TreeGrafter"/>
</dbReference>
<dbReference type="GO" id="GO:0003913">
    <property type="term" value="F:DNA photolyase activity"/>
    <property type="evidence" value="ECO:0007669"/>
    <property type="project" value="TreeGrafter"/>
</dbReference>
<protein>
    <submittedName>
        <fullName evidence="1">Uncharacterized protein</fullName>
    </submittedName>
</protein>
<dbReference type="InterPro" id="IPR049539">
    <property type="entry name" value="SPL"/>
</dbReference>
<organism evidence="1 2">
    <name type="scientific">Bacteriovorax stolpii</name>
    <name type="common">Bdellovibrio stolpii</name>
    <dbReference type="NCBI Taxonomy" id="960"/>
    <lineage>
        <taxon>Bacteria</taxon>
        <taxon>Pseudomonadati</taxon>
        <taxon>Bdellovibrionota</taxon>
        <taxon>Bacteriovoracia</taxon>
        <taxon>Bacteriovoracales</taxon>
        <taxon>Bacteriovoracaceae</taxon>
        <taxon>Bacteriovorax</taxon>
    </lineage>
</organism>
<dbReference type="GO" id="GO:1904047">
    <property type="term" value="F:S-adenosyl-L-methionine binding"/>
    <property type="evidence" value="ECO:0007669"/>
    <property type="project" value="TreeGrafter"/>
</dbReference>
<keyword evidence="2" id="KW-1185">Reference proteome</keyword>
<dbReference type="AlphaFoldDB" id="A0A2K9NTW4"/>
<dbReference type="SUPFAM" id="SSF102114">
    <property type="entry name" value="Radical SAM enzymes"/>
    <property type="match status" value="1"/>
</dbReference>
<dbReference type="Proteomes" id="UP000235584">
    <property type="component" value="Chromosome"/>
</dbReference>
<dbReference type="PANTHER" id="PTHR37822">
    <property type="entry name" value="SPORE PHOTOPRODUCT LYASE-RELATED"/>
    <property type="match status" value="1"/>
</dbReference>
<dbReference type="RefSeq" id="WP_102244251.1">
    <property type="nucleotide sequence ID" value="NZ_CP025704.1"/>
</dbReference>
<evidence type="ECO:0000313" key="1">
    <source>
        <dbReference type="EMBL" id="AUN98960.1"/>
    </source>
</evidence>
<dbReference type="Gene3D" id="3.40.50.12110">
    <property type="match status" value="1"/>
</dbReference>
<dbReference type="KEGG" id="bsto:C0V70_12785"/>
<dbReference type="Gene3D" id="3.80.30.30">
    <property type="match status" value="1"/>
</dbReference>
<dbReference type="Pfam" id="PF20903">
    <property type="entry name" value="SPL"/>
    <property type="match status" value="1"/>
</dbReference>
<dbReference type="PANTHER" id="PTHR37822:SF2">
    <property type="entry name" value="SPORE PHOTOPRODUCT LYASE"/>
    <property type="match status" value="1"/>
</dbReference>
<name>A0A2K9NTW4_BACTC</name>
<dbReference type="EMBL" id="CP025704">
    <property type="protein sequence ID" value="AUN98960.1"/>
    <property type="molecule type" value="Genomic_DNA"/>
</dbReference>
<evidence type="ECO:0000313" key="2">
    <source>
        <dbReference type="Proteomes" id="UP000235584"/>
    </source>
</evidence>
<gene>
    <name evidence="1" type="ORF">C0V70_12785</name>
</gene>
<proteinExistence type="predicted"/>